<keyword evidence="1" id="KW-1133">Transmembrane helix</keyword>
<dbReference type="RefSeq" id="WP_177178860.1">
    <property type="nucleotide sequence ID" value="NZ_JBHTKX010000004.1"/>
</dbReference>
<sequence length="56" mass="6278">MKPNEIAKEKPQTTKNLNKNDYLKRIKSIKSEDLIGIIGMTIALATAFILLIGVFM</sequence>
<dbReference type="Proteomes" id="UP001597169">
    <property type="component" value="Unassembled WGS sequence"/>
</dbReference>
<accession>A0ABW3Q273</accession>
<evidence type="ECO:0000256" key="1">
    <source>
        <dbReference type="SAM" id="Phobius"/>
    </source>
</evidence>
<name>A0ABW3Q273_9BACL</name>
<proteinExistence type="predicted"/>
<organism evidence="2 3">
    <name type="scientific">Paenibacillus provencensis</name>
    <dbReference type="NCBI Taxonomy" id="441151"/>
    <lineage>
        <taxon>Bacteria</taxon>
        <taxon>Bacillati</taxon>
        <taxon>Bacillota</taxon>
        <taxon>Bacilli</taxon>
        <taxon>Bacillales</taxon>
        <taxon>Paenibacillaceae</taxon>
        <taxon>Paenibacillus</taxon>
    </lineage>
</organism>
<comment type="caution">
    <text evidence="2">The sequence shown here is derived from an EMBL/GenBank/DDBJ whole genome shotgun (WGS) entry which is preliminary data.</text>
</comment>
<protein>
    <submittedName>
        <fullName evidence="2">Uncharacterized protein</fullName>
    </submittedName>
</protein>
<dbReference type="EMBL" id="JBHTKX010000004">
    <property type="protein sequence ID" value="MFD1130756.1"/>
    <property type="molecule type" value="Genomic_DNA"/>
</dbReference>
<reference evidence="3" key="1">
    <citation type="journal article" date="2019" name="Int. J. Syst. Evol. Microbiol.">
        <title>The Global Catalogue of Microorganisms (GCM) 10K type strain sequencing project: providing services to taxonomists for standard genome sequencing and annotation.</title>
        <authorList>
            <consortium name="The Broad Institute Genomics Platform"/>
            <consortium name="The Broad Institute Genome Sequencing Center for Infectious Disease"/>
            <person name="Wu L."/>
            <person name="Ma J."/>
        </authorList>
    </citation>
    <scope>NUCLEOTIDE SEQUENCE [LARGE SCALE GENOMIC DNA]</scope>
    <source>
        <strain evidence="3">CCUG 53519</strain>
    </source>
</reference>
<feature type="transmembrane region" description="Helical" evidence="1">
    <location>
        <begin position="34"/>
        <end position="55"/>
    </location>
</feature>
<keyword evidence="1" id="KW-0812">Transmembrane</keyword>
<gene>
    <name evidence="2" type="ORF">ACFQ3J_21665</name>
</gene>
<keyword evidence="3" id="KW-1185">Reference proteome</keyword>
<evidence type="ECO:0000313" key="3">
    <source>
        <dbReference type="Proteomes" id="UP001597169"/>
    </source>
</evidence>
<keyword evidence="1" id="KW-0472">Membrane</keyword>
<evidence type="ECO:0000313" key="2">
    <source>
        <dbReference type="EMBL" id="MFD1130756.1"/>
    </source>
</evidence>